<proteinExistence type="predicted"/>
<name>A0A3N2DZ06_9GAMM</name>
<dbReference type="AlphaFoldDB" id="A0A3N2DZ06"/>
<feature type="coiled-coil region" evidence="1">
    <location>
        <begin position="332"/>
        <end position="391"/>
    </location>
</feature>
<dbReference type="PANTHER" id="PTHR32114">
    <property type="entry name" value="ABC TRANSPORTER ABCH.3"/>
    <property type="match status" value="1"/>
</dbReference>
<dbReference type="SUPFAM" id="SSF52540">
    <property type="entry name" value="P-loop containing nucleoside triphosphate hydrolases"/>
    <property type="match status" value="1"/>
</dbReference>
<keyword evidence="3" id="KW-0269">Exonuclease</keyword>
<dbReference type="RefSeq" id="WP_123710707.1">
    <property type="nucleotide sequence ID" value="NZ_RKHR01000003.1"/>
</dbReference>
<protein>
    <submittedName>
        <fullName evidence="3">Exonuclease SbcC</fullName>
    </submittedName>
</protein>
<dbReference type="OrthoDB" id="9795626at2"/>
<evidence type="ECO:0000256" key="1">
    <source>
        <dbReference type="SAM" id="Coils"/>
    </source>
</evidence>
<dbReference type="PANTHER" id="PTHR32114:SF2">
    <property type="entry name" value="ABC TRANSPORTER ABCH.3"/>
    <property type="match status" value="1"/>
</dbReference>
<gene>
    <name evidence="3" type="ORF">EDC56_0242</name>
</gene>
<feature type="compositionally biased region" description="Basic and acidic residues" evidence="2">
    <location>
        <begin position="879"/>
        <end position="891"/>
    </location>
</feature>
<evidence type="ECO:0000256" key="2">
    <source>
        <dbReference type="SAM" id="MobiDB-lite"/>
    </source>
</evidence>
<dbReference type="GO" id="GO:0004527">
    <property type="term" value="F:exonuclease activity"/>
    <property type="evidence" value="ECO:0007669"/>
    <property type="project" value="UniProtKB-KW"/>
</dbReference>
<feature type="coiled-coil region" evidence="1">
    <location>
        <begin position="216"/>
        <end position="263"/>
    </location>
</feature>
<dbReference type="GO" id="GO:0016887">
    <property type="term" value="F:ATP hydrolysis activity"/>
    <property type="evidence" value="ECO:0007669"/>
    <property type="project" value="InterPro"/>
</dbReference>
<organism evidence="3 4">
    <name type="scientific">Sinobacterium caligoides</name>
    <dbReference type="NCBI Taxonomy" id="933926"/>
    <lineage>
        <taxon>Bacteria</taxon>
        <taxon>Pseudomonadati</taxon>
        <taxon>Pseudomonadota</taxon>
        <taxon>Gammaproteobacteria</taxon>
        <taxon>Cellvibrionales</taxon>
        <taxon>Spongiibacteraceae</taxon>
        <taxon>Sinobacterium</taxon>
    </lineage>
</organism>
<dbReference type="EMBL" id="RKHR01000003">
    <property type="protein sequence ID" value="ROS04729.1"/>
    <property type="molecule type" value="Genomic_DNA"/>
</dbReference>
<dbReference type="InterPro" id="IPR027417">
    <property type="entry name" value="P-loop_NTPase"/>
</dbReference>
<feature type="coiled-coil region" evidence="1">
    <location>
        <begin position="951"/>
        <end position="978"/>
    </location>
</feature>
<keyword evidence="1" id="KW-0175">Coiled coil</keyword>
<feature type="region of interest" description="Disordered" evidence="2">
    <location>
        <begin position="879"/>
        <end position="901"/>
    </location>
</feature>
<keyword evidence="3" id="KW-0540">Nuclease</keyword>
<keyword evidence="3" id="KW-0378">Hydrolase</keyword>
<evidence type="ECO:0000313" key="4">
    <source>
        <dbReference type="Proteomes" id="UP000275394"/>
    </source>
</evidence>
<dbReference type="Pfam" id="PF13558">
    <property type="entry name" value="SbcC_Walker_B"/>
    <property type="match status" value="1"/>
</dbReference>
<evidence type="ECO:0000313" key="3">
    <source>
        <dbReference type="EMBL" id="ROS04729.1"/>
    </source>
</evidence>
<reference evidence="3 4" key="1">
    <citation type="submission" date="2018-11" db="EMBL/GenBank/DDBJ databases">
        <title>Genomic Encyclopedia of Type Strains, Phase IV (KMG-IV): sequencing the most valuable type-strain genomes for metagenomic binning, comparative biology and taxonomic classification.</title>
        <authorList>
            <person name="Goeker M."/>
        </authorList>
    </citation>
    <scope>NUCLEOTIDE SEQUENCE [LARGE SCALE GENOMIC DNA]</scope>
    <source>
        <strain evidence="3 4">DSM 100316</strain>
    </source>
</reference>
<feature type="compositionally biased region" description="Low complexity" evidence="2">
    <location>
        <begin position="892"/>
        <end position="901"/>
    </location>
</feature>
<dbReference type="Gene3D" id="3.40.50.300">
    <property type="entry name" value="P-loop containing nucleotide triphosphate hydrolases"/>
    <property type="match status" value="2"/>
</dbReference>
<dbReference type="GO" id="GO:0006302">
    <property type="term" value="P:double-strand break repair"/>
    <property type="evidence" value="ECO:0007669"/>
    <property type="project" value="InterPro"/>
</dbReference>
<accession>A0A3N2DZ06</accession>
<comment type="caution">
    <text evidence="3">The sequence shown here is derived from an EMBL/GenBank/DDBJ whole genome shotgun (WGS) entry which is preliminary data.</text>
</comment>
<dbReference type="Pfam" id="PF13555">
    <property type="entry name" value="AAA_29"/>
    <property type="match status" value="1"/>
</dbReference>
<keyword evidence="4" id="KW-1185">Reference proteome</keyword>
<feature type="coiled-coil region" evidence="1">
    <location>
        <begin position="457"/>
        <end position="491"/>
    </location>
</feature>
<sequence>MKILSLRFKNINSIKGEWKIDFSSPEFADNGLFAITGPTGSGKSTLLDAICLALYHQTPRLKVSASSNQLMTRHTAESLAEVEFEAQGKRYRAFWSQRRARGKSDGRLQAPLVELADAEGKILSDKIADKLQQIEALSGLDFARFTKSMLLAQGGFAAFLNADANERAELLEELTGTEVYGQLSMQAYERRRDEKEALELLRARLEGVALLGQEERQLLTEQLSQAEAATKTWRQEQLGLEQKLQLQQQTEMAEQRWREAEQAVIAVNETAAGHADALKVLQRAVPALEIQPIFQRYQNTVQVQQQGEQQRQLLVAQSGQLEQALVQSTGALTVATNQLQQKERQHAELESLLVEQVVPLDGQISAVLADLDRLNAEQATAKGEREQVIAQQPDAEQRHQENLQALSKAEAYIDLHAGDAELSTQLSLWSELCERRQRGYQLKQTLSSECDGIEVSGRQLQASLQQHRQQQQQVEQELDNLKIQRADQENKVAAVLSGQSEQQWRQQFELLSQRQSSLQQQAALVKRYQQQQRSLVESQAGLQLLTEQGQAVTKQVEVQRALLVEQERRQQTLQQLLASEQQVESLSLQRQQLIDGEPCPLCGSEQHPYVDETLAVDASETRRALTLLEDELLQQRHRQSGLEAEAAEKRTDYRHQQQAIERTEQELNVLREEWSLLGEGVALEQAQPELELAKLEVQRSQWRQQDEQLQQLNDVLKTLQHSEEASRQLQQSTAIALERLQGEQQALTQRQQQCEKQLHDVLGDIAELEYQLAESTADHRVDGTLPSLQAQATWLSTLSQRAQDYQRTVESQRLLQDKRLAVDAEIANLKQQAGVKEQVLQRLQQQQKELGENLRVLRARRQVLFADREVAVARRQSRDEVSAAQQERQDHAAQQQSSAQALDTLKGQLAETTAGLERVAADLSATQESWQQALAKSLFVNEGDFTASLISAEQRDQLQALQDQLQVQQAEAEATMKAALDHYQPLQARLTLLVEAADFTVQQIPQLAEQWRVELTEAGEKLQQSMASAAGAQQRLAEDALRQEQQQALLQQLADQQQQYDVWSRMSGLIGSADGARYRRFAQGLTLDNLIALANRRLQVLHGRYRLSRQPGEQLSLEVIDSWQADVARDTKTLSGGESFLVSLALALALSDLVCHRTRIDSLFLDEGFGTLDAETLDIALDALDNLNASGKMIGVISHVEALKERIPVQIKLRKGGGLGYSRLADHYRFA</sequence>
<feature type="coiled-coil region" evidence="1">
    <location>
        <begin position="646"/>
        <end position="712"/>
    </location>
</feature>
<dbReference type="Proteomes" id="UP000275394">
    <property type="component" value="Unassembled WGS sequence"/>
</dbReference>